<feature type="compositionally biased region" description="Polar residues" evidence="2">
    <location>
        <begin position="56"/>
        <end position="69"/>
    </location>
</feature>
<dbReference type="EMBL" id="QMDW01000043">
    <property type="protein sequence ID" value="RJX47541.1"/>
    <property type="molecule type" value="Genomic_DNA"/>
</dbReference>
<feature type="compositionally biased region" description="Basic and acidic residues" evidence="2">
    <location>
        <begin position="1"/>
        <end position="18"/>
    </location>
</feature>
<keyword evidence="4" id="KW-1185">Reference proteome</keyword>
<dbReference type="PANTHER" id="PTHR30222:SF17">
    <property type="entry name" value="SPERMIDINE_PUTRESCINE-BINDING PERIPLASMIC PROTEIN"/>
    <property type="match status" value="1"/>
</dbReference>
<gene>
    <name evidence="3" type="ORF">DP106_14670</name>
</gene>
<protein>
    <recommendedName>
        <fullName evidence="5">Spermidine/putrescine ABC transporter substrate-binding protein</fullName>
    </recommendedName>
</protein>
<accession>A0A3A6Q7Q4</accession>
<dbReference type="Gene3D" id="3.40.190.10">
    <property type="entry name" value="Periplasmic binding protein-like II"/>
    <property type="match status" value="2"/>
</dbReference>
<dbReference type="Proteomes" id="UP000281564">
    <property type="component" value="Unassembled WGS sequence"/>
</dbReference>
<feature type="region of interest" description="Disordered" evidence="2">
    <location>
        <begin position="55"/>
        <end position="77"/>
    </location>
</feature>
<dbReference type="Pfam" id="PF13416">
    <property type="entry name" value="SBP_bac_8"/>
    <property type="match status" value="1"/>
</dbReference>
<name>A0A3A6Q7Q4_9EURY</name>
<organism evidence="3 4">
    <name type="scientific">Halonotius pteroides</name>
    <dbReference type="NCBI Taxonomy" id="268735"/>
    <lineage>
        <taxon>Archaea</taxon>
        <taxon>Methanobacteriati</taxon>
        <taxon>Methanobacteriota</taxon>
        <taxon>Stenosarchaea group</taxon>
        <taxon>Halobacteria</taxon>
        <taxon>Halobacteriales</taxon>
        <taxon>Haloferacaceae</taxon>
        <taxon>Halonotius</taxon>
    </lineage>
</organism>
<evidence type="ECO:0000256" key="2">
    <source>
        <dbReference type="SAM" id="MobiDB-lite"/>
    </source>
</evidence>
<dbReference type="SUPFAM" id="SSF53850">
    <property type="entry name" value="Periplasmic binding protein-like II"/>
    <property type="match status" value="1"/>
</dbReference>
<feature type="compositionally biased region" description="Low complexity" evidence="2">
    <location>
        <begin position="19"/>
        <end position="39"/>
    </location>
</feature>
<comment type="caution">
    <text evidence="3">The sequence shown here is derived from an EMBL/GenBank/DDBJ whole genome shotgun (WGS) entry which is preliminary data.</text>
</comment>
<evidence type="ECO:0000313" key="4">
    <source>
        <dbReference type="Proteomes" id="UP000281564"/>
    </source>
</evidence>
<dbReference type="OrthoDB" id="30917at2157"/>
<dbReference type="InterPro" id="IPR006059">
    <property type="entry name" value="SBP"/>
</dbReference>
<sequence length="426" mass="47714">MVPHDSSRPCRSETHRAAALDAQSADDSTRRQPTTTRRRVICAGATAATAAIAGCSTEQTESTPPTQIDSWPPDSQPGELVTRTYYPEWIDWADERFRETTGVSIRAEYQPLAWRDRPVYGDGIVGDLRRWWDDINNDTIDGPRRRVDVVSLRDWRLDSARDLLHPLPVDRMPGWEHVRPRFRDVDFYQSDGGTYGVPVEGTIAALTYNTDRFDAPPDSWELLFDSEFTSQAVCTDPIRFTHLAAQYLGQNPRSPDDFGAIRAVLETHRDRLATQSDADLSTAVDDFFVTDAEAIEAFASGRAVLGSVGMAPMYVARFGRGIPIDYTAPAEGALFSAFFFGVPEEAPNPLAATRFVDWALRPPHAAQLSARQQFMPTVDLSGAVPEEVTSFFEWPSEWSLRYDDPRTTDDVEVAYGELLSEVYDLY</sequence>
<dbReference type="PANTHER" id="PTHR30222">
    <property type="entry name" value="SPERMIDINE/PUTRESCINE-BINDING PERIPLASMIC PROTEIN"/>
    <property type="match status" value="1"/>
</dbReference>
<evidence type="ECO:0000256" key="1">
    <source>
        <dbReference type="ARBA" id="ARBA00022729"/>
    </source>
</evidence>
<evidence type="ECO:0008006" key="5">
    <source>
        <dbReference type="Google" id="ProtNLM"/>
    </source>
</evidence>
<reference evidence="3 4" key="1">
    <citation type="submission" date="2018-06" db="EMBL/GenBank/DDBJ databases">
        <title>Halonotius sp. F13-13 a new haloarchaeeon isolated from a solar saltern from Isla Cristina, Huelva, Spain.</title>
        <authorList>
            <person name="Duran-Viseras A."/>
            <person name="Sanchez-Porro C."/>
            <person name="Ventosa A."/>
        </authorList>
    </citation>
    <scope>NUCLEOTIDE SEQUENCE [LARGE SCALE GENOMIC DNA]</scope>
    <source>
        <strain evidence="3 4">CECT 7525</strain>
    </source>
</reference>
<feature type="region of interest" description="Disordered" evidence="2">
    <location>
        <begin position="1"/>
        <end position="39"/>
    </location>
</feature>
<dbReference type="AlphaFoldDB" id="A0A3A6Q7Q4"/>
<dbReference type="RefSeq" id="WP_120086524.1">
    <property type="nucleotide sequence ID" value="NZ_QMDW01000043.1"/>
</dbReference>
<proteinExistence type="predicted"/>
<evidence type="ECO:0000313" key="3">
    <source>
        <dbReference type="EMBL" id="RJX47541.1"/>
    </source>
</evidence>
<keyword evidence="1" id="KW-0732">Signal</keyword>